<comment type="similarity">
    <text evidence="2">Belongs to the GerABKC lipoprotein family.</text>
</comment>
<keyword evidence="3" id="KW-0309">Germination</keyword>
<keyword evidence="6" id="KW-0564">Palmitate</keyword>
<gene>
    <name evidence="10" type="ORF">P5F74_20110</name>
</gene>
<keyword evidence="5" id="KW-0472">Membrane</keyword>
<keyword evidence="7" id="KW-0449">Lipoprotein</keyword>
<accession>A0ABU6NQE5</accession>
<evidence type="ECO:0000256" key="7">
    <source>
        <dbReference type="ARBA" id="ARBA00023288"/>
    </source>
</evidence>
<evidence type="ECO:0000256" key="1">
    <source>
        <dbReference type="ARBA" id="ARBA00004635"/>
    </source>
</evidence>
<evidence type="ECO:0000256" key="2">
    <source>
        <dbReference type="ARBA" id="ARBA00007886"/>
    </source>
</evidence>
<evidence type="ECO:0000313" key="11">
    <source>
        <dbReference type="Proteomes" id="UP001341820"/>
    </source>
</evidence>
<evidence type="ECO:0000313" key="10">
    <source>
        <dbReference type="EMBL" id="MED4130420.1"/>
    </source>
</evidence>
<protein>
    <submittedName>
        <fullName evidence="10">Ger(X)C family spore germination protein</fullName>
    </submittedName>
</protein>
<dbReference type="InterPro" id="IPR057336">
    <property type="entry name" value="GerAC_N"/>
</dbReference>
<evidence type="ECO:0000259" key="8">
    <source>
        <dbReference type="Pfam" id="PF05504"/>
    </source>
</evidence>
<reference evidence="10 11" key="1">
    <citation type="submission" date="2023-03" db="EMBL/GenBank/DDBJ databases">
        <title>Bacillus Genome Sequencing.</title>
        <authorList>
            <person name="Dunlap C."/>
        </authorList>
    </citation>
    <scope>NUCLEOTIDE SEQUENCE [LARGE SCALE GENOMIC DNA]</scope>
    <source>
        <strain evidence="10 11">B-4107</strain>
    </source>
</reference>
<feature type="domain" description="Spore germination GerAC-like C-terminal" evidence="8">
    <location>
        <begin position="219"/>
        <end position="376"/>
    </location>
</feature>
<dbReference type="RefSeq" id="WP_246117212.1">
    <property type="nucleotide sequence ID" value="NZ_CP042163.1"/>
</dbReference>
<dbReference type="NCBIfam" id="TIGR02887">
    <property type="entry name" value="spore_ger_x_C"/>
    <property type="match status" value="1"/>
</dbReference>
<name>A0ABU6NQE5_9BACI</name>
<dbReference type="PANTHER" id="PTHR35789:SF1">
    <property type="entry name" value="SPORE GERMINATION PROTEIN B3"/>
    <property type="match status" value="1"/>
</dbReference>
<evidence type="ECO:0000256" key="3">
    <source>
        <dbReference type="ARBA" id="ARBA00022544"/>
    </source>
</evidence>
<dbReference type="Pfam" id="PF25198">
    <property type="entry name" value="Spore_GerAC_N"/>
    <property type="match status" value="1"/>
</dbReference>
<evidence type="ECO:0000259" key="9">
    <source>
        <dbReference type="Pfam" id="PF25198"/>
    </source>
</evidence>
<comment type="caution">
    <text evidence="10">The sequence shown here is derived from an EMBL/GenBank/DDBJ whole genome shotgun (WGS) entry which is preliminary data.</text>
</comment>
<evidence type="ECO:0000256" key="5">
    <source>
        <dbReference type="ARBA" id="ARBA00023136"/>
    </source>
</evidence>
<dbReference type="InterPro" id="IPR046953">
    <property type="entry name" value="Spore_GerAC-like_C"/>
</dbReference>
<dbReference type="InterPro" id="IPR008844">
    <property type="entry name" value="Spore_GerAC-like"/>
</dbReference>
<organism evidence="10 11">
    <name type="scientific">Shouchella miscanthi</name>
    <dbReference type="NCBI Taxonomy" id="2598861"/>
    <lineage>
        <taxon>Bacteria</taxon>
        <taxon>Bacillati</taxon>
        <taxon>Bacillota</taxon>
        <taxon>Bacilli</taxon>
        <taxon>Bacillales</taxon>
        <taxon>Bacillaceae</taxon>
        <taxon>Shouchella</taxon>
    </lineage>
</organism>
<dbReference type="Pfam" id="PF05504">
    <property type="entry name" value="Spore_GerAC"/>
    <property type="match status" value="1"/>
</dbReference>
<evidence type="ECO:0000256" key="6">
    <source>
        <dbReference type="ARBA" id="ARBA00023139"/>
    </source>
</evidence>
<feature type="domain" description="Spore germination protein N-terminal" evidence="9">
    <location>
        <begin position="17"/>
        <end position="194"/>
    </location>
</feature>
<evidence type="ECO:0000256" key="4">
    <source>
        <dbReference type="ARBA" id="ARBA00022729"/>
    </source>
</evidence>
<dbReference type="Gene3D" id="3.30.300.210">
    <property type="entry name" value="Nutrient germinant receptor protein C, domain 3"/>
    <property type="match status" value="1"/>
</dbReference>
<keyword evidence="4" id="KW-0732">Signal</keyword>
<sequence length="391" mass="44876">MMIVLTLAAIGLSGCWDSFDLQDIQYVTALGIDYDSEEDEYIIYAQSIDFSHLSVSQEGMSEVDSGAWVAEARGETILMALENFSSKSNQMLHWGHVNVLVYSMKALEHEPIIEINEGLYRFHQVRTTPWVFGTAESLEEILLLTNMYGDIVHTELFNPDTVYKERAFIEPITLHQLMRNYAEKGRIVVLPRVGINKKELKDNNNKKKDAMSSDGAILLKGDSEPKLFTDLQLAGLRWLNNQTENSPLQIEEDGKTIAALNIIRPKNRIHSEVINGEVFFDVHIDVHASLLDFPPDETLGASRTIKEILQLMEKMIEKQVRDTYLLGLNNEKDVYSLENQFYRSDVRSYNQMKQTFELTEASLRNITVRAVIEHTGEYEFYRDRVPKSEQQ</sequence>
<comment type="subcellular location">
    <subcellularLocation>
        <location evidence="1">Membrane</location>
        <topology evidence="1">Lipid-anchor</topology>
    </subcellularLocation>
</comment>
<keyword evidence="11" id="KW-1185">Reference proteome</keyword>
<proteinExistence type="inferred from homology"/>
<dbReference type="Proteomes" id="UP001341820">
    <property type="component" value="Unassembled WGS sequence"/>
</dbReference>
<dbReference type="InterPro" id="IPR038501">
    <property type="entry name" value="Spore_GerAC_C_sf"/>
</dbReference>
<dbReference type="EMBL" id="JAROAS010000067">
    <property type="protein sequence ID" value="MED4130420.1"/>
    <property type="molecule type" value="Genomic_DNA"/>
</dbReference>
<dbReference type="PANTHER" id="PTHR35789">
    <property type="entry name" value="SPORE GERMINATION PROTEIN B3"/>
    <property type="match status" value="1"/>
</dbReference>